<dbReference type="EMBL" id="GL945432">
    <property type="protein sequence ID" value="EGO26924.1"/>
    <property type="molecule type" value="Genomic_DNA"/>
</dbReference>
<feature type="region of interest" description="Disordered" evidence="1">
    <location>
        <begin position="1"/>
        <end position="100"/>
    </location>
</feature>
<feature type="compositionally biased region" description="Low complexity" evidence="1">
    <location>
        <begin position="39"/>
        <end position="59"/>
    </location>
</feature>
<dbReference type="HOGENOM" id="CLU_1807409_0_0_1"/>
<dbReference type="GeneID" id="18818764"/>
<dbReference type="KEGG" id="sla:SERLADRAFT_464552"/>
<gene>
    <name evidence="2" type="ORF">SERLADRAFT_464552</name>
</gene>
<protein>
    <submittedName>
        <fullName evidence="2">Uncharacterized protein</fullName>
    </submittedName>
</protein>
<dbReference type="RefSeq" id="XP_007317097.1">
    <property type="nucleotide sequence ID" value="XM_007317035.1"/>
</dbReference>
<evidence type="ECO:0000256" key="1">
    <source>
        <dbReference type="SAM" id="MobiDB-lite"/>
    </source>
</evidence>
<sequence length="143" mass="15504">MIIPPEVLDPNVMIPPSKFHFRRKETGVTNGANGGHAGEAGPSSRSSSSSHGKAPSTSPANLARVRTNSNTRAPVSEKALQRRPGPKPLSTEGSIIPGESEEDGILRREYVLVGDIRAVEFNRAVDGLSIRDILMMQWMIEFN</sequence>
<proteinExistence type="predicted"/>
<accession>F8NSE6</accession>
<dbReference type="AlphaFoldDB" id="F8NSE6"/>
<name>F8NSE6_SERL9</name>
<evidence type="ECO:0000313" key="2">
    <source>
        <dbReference type="EMBL" id="EGO26924.1"/>
    </source>
</evidence>
<reference evidence="2" key="1">
    <citation type="submission" date="2011-04" db="EMBL/GenBank/DDBJ databases">
        <title>Evolution of plant cell wall degrading machinery underlies the functional diversity of forest fungi.</title>
        <authorList>
            <consortium name="US DOE Joint Genome Institute (JGI-PGF)"/>
            <person name="Eastwood D.C."/>
            <person name="Floudas D."/>
            <person name="Binder M."/>
            <person name="Majcherczyk A."/>
            <person name="Schneider P."/>
            <person name="Aerts A."/>
            <person name="Asiegbu F.O."/>
            <person name="Baker S.E."/>
            <person name="Barry K."/>
            <person name="Bendiksby M."/>
            <person name="Blumentritt M."/>
            <person name="Coutinho P.M."/>
            <person name="Cullen D."/>
            <person name="Cullen D."/>
            <person name="Gathman A."/>
            <person name="Goodell B."/>
            <person name="Henrissat B."/>
            <person name="Ihrmark K."/>
            <person name="Kauserud H."/>
            <person name="Kohler A."/>
            <person name="LaButti K."/>
            <person name="Lapidus A."/>
            <person name="Lavin J.L."/>
            <person name="Lee Y.-H."/>
            <person name="Lindquist E."/>
            <person name="Lilly W."/>
            <person name="Lucas S."/>
            <person name="Morin E."/>
            <person name="Murat C."/>
            <person name="Oguiza J.A."/>
            <person name="Park J."/>
            <person name="Pisabarro A.G."/>
            <person name="Riley R."/>
            <person name="Rosling A."/>
            <person name="Salamov A."/>
            <person name="Schmidt O."/>
            <person name="Schmutz J."/>
            <person name="Skrede I."/>
            <person name="Stenlid J."/>
            <person name="Wiebenga A."/>
            <person name="Xie X."/>
            <person name="Kues U."/>
            <person name="Hibbett D.S."/>
            <person name="Hoffmeister D."/>
            <person name="Hogberg N."/>
            <person name="Martin F."/>
            <person name="Grigoriev I.V."/>
            <person name="Watkinson S.C."/>
        </authorList>
    </citation>
    <scope>NUCLEOTIDE SEQUENCE</scope>
    <source>
        <strain evidence="2">S7.9</strain>
    </source>
</reference>
<organism>
    <name type="scientific">Serpula lacrymans var. lacrymans (strain S7.9)</name>
    <name type="common">Dry rot fungus</name>
    <dbReference type="NCBI Taxonomy" id="578457"/>
    <lineage>
        <taxon>Eukaryota</taxon>
        <taxon>Fungi</taxon>
        <taxon>Dikarya</taxon>
        <taxon>Basidiomycota</taxon>
        <taxon>Agaricomycotina</taxon>
        <taxon>Agaricomycetes</taxon>
        <taxon>Agaricomycetidae</taxon>
        <taxon>Boletales</taxon>
        <taxon>Coniophorineae</taxon>
        <taxon>Serpulaceae</taxon>
        <taxon>Serpula</taxon>
    </lineage>
</organism>
<dbReference type="Proteomes" id="UP000008064">
    <property type="component" value="Unassembled WGS sequence"/>
</dbReference>